<protein>
    <submittedName>
        <fullName evidence="2">DUF2249 domain-containing protein</fullName>
    </submittedName>
</protein>
<accession>A0ABU5IFJ1</accession>
<gene>
    <name evidence="2" type="ORF">SM757_14300</name>
</gene>
<evidence type="ECO:0000313" key="3">
    <source>
        <dbReference type="Proteomes" id="UP001293718"/>
    </source>
</evidence>
<comment type="caution">
    <text evidence="2">The sequence shown here is derived from an EMBL/GenBank/DDBJ whole genome shotgun (WGS) entry which is preliminary data.</text>
</comment>
<keyword evidence="3" id="KW-1185">Reference proteome</keyword>
<name>A0ABU5IFJ1_9BURK</name>
<dbReference type="EMBL" id="JAXOJX010000022">
    <property type="protein sequence ID" value="MDZ5457747.1"/>
    <property type="molecule type" value="Genomic_DNA"/>
</dbReference>
<organism evidence="2 3">
    <name type="scientific">Azohydromonas lata</name>
    <dbReference type="NCBI Taxonomy" id="45677"/>
    <lineage>
        <taxon>Bacteria</taxon>
        <taxon>Pseudomonadati</taxon>
        <taxon>Pseudomonadota</taxon>
        <taxon>Betaproteobacteria</taxon>
        <taxon>Burkholderiales</taxon>
        <taxon>Sphaerotilaceae</taxon>
        <taxon>Azohydromonas</taxon>
    </lineage>
</organism>
<evidence type="ECO:0000313" key="2">
    <source>
        <dbReference type="EMBL" id="MDZ5457747.1"/>
    </source>
</evidence>
<evidence type="ECO:0000259" key="1">
    <source>
        <dbReference type="Pfam" id="PF10006"/>
    </source>
</evidence>
<reference evidence="2 3" key="1">
    <citation type="submission" date="2023-11" db="EMBL/GenBank/DDBJ databases">
        <title>Draft genome of Azohydromonas lata strain H1 (DSM1123), a polyhydroxyalkanoate producer.</title>
        <authorList>
            <person name="Traversa D."/>
            <person name="D'Addabbo P."/>
            <person name="Pazzani C."/>
            <person name="Manzari C."/>
            <person name="Chiara M."/>
            <person name="Scrascia M."/>
        </authorList>
    </citation>
    <scope>NUCLEOTIDE SEQUENCE [LARGE SCALE GENOMIC DNA]</scope>
    <source>
        <strain evidence="2 3">H1</strain>
    </source>
</reference>
<dbReference type="Proteomes" id="UP001293718">
    <property type="component" value="Unassembled WGS sequence"/>
</dbReference>
<dbReference type="RefSeq" id="WP_066333714.1">
    <property type="nucleotide sequence ID" value="NZ_JAXOJX010000022.1"/>
</dbReference>
<dbReference type="Pfam" id="PF10006">
    <property type="entry name" value="DUF2249"/>
    <property type="match status" value="1"/>
</dbReference>
<proteinExistence type="predicted"/>
<dbReference type="InterPro" id="IPR018720">
    <property type="entry name" value="DUF2249"/>
</dbReference>
<feature type="domain" description="DUF2249" evidence="1">
    <location>
        <begin position="7"/>
        <end position="75"/>
    </location>
</feature>
<sequence length="89" mass="9782">MPSAVSLDLRSLPPQERHLRVFSSFDALGADGTLELVNDHDPQPLRRQFDALVPNLFTWTAVESGPAAWRVHITKLARRDHCCGGCCGG</sequence>